<accession>A0A132PDZ2</accession>
<dbReference type="SUPFAM" id="SSF88659">
    <property type="entry name" value="Sigma3 and sigma4 domains of RNA polymerase sigma factors"/>
    <property type="match status" value="1"/>
</dbReference>
<dbReference type="InterPro" id="IPR036388">
    <property type="entry name" value="WH-like_DNA-bd_sf"/>
</dbReference>
<dbReference type="GO" id="GO:0003700">
    <property type="term" value="F:DNA-binding transcription factor activity"/>
    <property type="evidence" value="ECO:0007669"/>
    <property type="project" value="InterPro"/>
</dbReference>
<dbReference type="RefSeq" id="WP_067856774.1">
    <property type="nucleotide sequence ID" value="NZ_LGTW01000027.1"/>
</dbReference>
<evidence type="ECO:0000313" key="4">
    <source>
        <dbReference type="Proteomes" id="UP000070612"/>
    </source>
</evidence>
<keyword evidence="4" id="KW-1185">Reference proteome</keyword>
<evidence type="ECO:0000259" key="2">
    <source>
        <dbReference type="Pfam" id="PF08722"/>
    </source>
</evidence>
<proteinExistence type="predicted"/>
<dbReference type="InterPro" id="IPR007630">
    <property type="entry name" value="RNA_pol_sigma70_r4"/>
</dbReference>
<reference evidence="3 4" key="1">
    <citation type="submission" date="2015-07" db="EMBL/GenBank/DDBJ databases">
        <title>A draft genome sequence of Mycobacterium wolinskyi.</title>
        <authorList>
            <person name="de Man T.J."/>
            <person name="Perry K.A."/>
            <person name="Coulliette A.D."/>
            <person name="Jensen B."/>
            <person name="Toney N.C."/>
            <person name="Limbago B.M."/>
            <person name="Noble-Wang J."/>
        </authorList>
    </citation>
    <scope>NUCLEOTIDE SEQUENCE [LARGE SCALE GENOMIC DNA]</scope>
    <source>
        <strain evidence="3 4">CDC_01</strain>
    </source>
</reference>
<dbReference type="Pfam" id="PF04545">
    <property type="entry name" value="Sigma70_r4"/>
    <property type="match status" value="1"/>
</dbReference>
<dbReference type="InterPro" id="IPR000943">
    <property type="entry name" value="RNA_pol_sigma70"/>
</dbReference>
<feature type="domain" description="TnsA endonuclease N-terminal" evidence="2">
    <location>
        <begin position="266"/>
        <end position="339"/>
    </location>
</feature>
<comment type="caution">
    <text evidence="3">The sequence shown here is derived from an EMBL/GenBank/DDBJ whole genome shotgun (WGS) entry which is preliminary data.</text>
</comment>
<dbReference type="Gene3D" id="1.10.10.10">
    <property type="entry name" value="Winged helix-like DNA-binding domain superfamily/Winged helix DNA-binding domain"/>
    <property type="match status" value="1"/>
</dbReference>
<dbReference type="GO" id="GO:0006352">
    <property type="term" value="P:DNA-templated transcription initiation"/>
    <property type="evidence" value="ECO:0007669"/>
    <property type="project" value="InterPro"/>
</dbReference>
<sequence length="358" mass="40146">MACRQPLSPPPLVHPSDVDPFCVWLDELACDVAPVHELVSSMIRRYSRDGYERSILTARFGLEGQDRATLQEIGDQHGISRERVRQLVDRSVMRVAGRALKSAEDIDARDSLTERYGPAADVEALVRRLTLEACATETGSLTKSFAVLKLRLTGHRVADTKQLANEVRSRVVRVRNRLRELERVERKAVVADGYATSHLQRWLSHVEWPADTTMSPRPIPGHATRRIDVDEEGHGATFLDKLGREAAWDSRFESRLLRILNDSSLVETFQEQPVRVPYQWGGHARSYYPDVVAQLRDGRTVLIEAKPIYEVGYAVNQDKFAAGRGFAHSQGWGWLVWTDRYGIRPAITAITADGGGGG</sequence>
<name>A0A132PDZ2_9MYCO</name>
<evidence type="ECO:0000259" key="1">
    <source>
        <dbReference type="Pfam" id="PF04545"/>
    </source>
</evidence>
<dbReference type="InterPro" id="IPR014833">
    <property type="entry name" value="TnsA_N"/>
</dbReference>
<dbReference type="PRINTS" id="PR00046">
    <property type="entry name" value="SIGMA70FCT"/>
</dbReference>
<organism evidence="3 4">
    <name type="scientific">Mycolicibacterium wolinskyi</name>
    <dbReference type="NCBI Taxonomy" id="59750"/>
    <lineage>
        <taxon>Bacteria</taxon>
        <taxon>Bacillati</taxon>
        <taxon>Actinomycetota</taxon>
        <taxon>Actinomycetes</taxon>
        <taxon>Mycobacteriales</taxon>
        <taxon>Mycobacteriaceae</taxon>
        <taxon>Mycolicibacterium</taxon>
    </lineage>
</organism>
<protein>
    <submittedName>
        <fullName evidence="3">Uncharacterized protein</fullName>
    </submittedName>
</protein>
<dbReference type="EMBL" id="LGTW01000027">
    <property type="protein sequence ID" value="KWX20447.1"/>
    <property type="molecule type" value="Genomic_DNA"/>
</dbReference>
<evidence type="ECO:0000313" key="3">
    <source>
        <dbReference type="EMBL" id="KWX20447.1"/>
    </source>
</evidence>
<dbReference type="Pfam" id="PF08722">
    <property type="entry name" value="Tn7_TnsA-like_N"/>
    <property type="match status" value="1"/>
</dbReference>
<dbReference type="PATRIC" id="fig|59750.3.peg.3924"/>
<gene>
    <name evidence="3" type="ORF">AFM11_30145</name>
</gene>
<feature type="domain" description="RNA polymerase sigma-70 region 4" evidence="1">
    <location>
        <begin position="52"/>
        <end position="94"/>
    </location>
</feature>
<dbReference type="Proteomes" id="UP000070612">
    <property type="component" value="Unassembled WGS sequence"/>
</dbReference>
<dbReference type="InterPro" id="IPR013324">
    <property type="entry name" value="RNA_pol_sigma_r3/r4-like"/>
</dbReference>
<dbReference type="AlphaFoldDB" id="A0A132PDZ2"/>